<proteinExistence type="predicted"/>
<feature type="domain" description="AB hydrolase-1" evidence="1">
    <location>
        <begin position="26"/>
        <end position="133"/>
    </location>
</feature>
<dbReference type="SUPFAM" id="SSF53474">
    <property type="entry name" value="alpha/beta-Hydrolases"/>
    <property type="match status" value="1"/>
</dbReference>
<organism evidence="2 3">
    <name type="scientific">Lachnellula suecica</name>
    <dbReference type="NCBI Taxonomy" id="602035"/>
    <lineage>
        <taxon>Eukaryota</taxon>
        <taxon>Fungi</taxon>
        <taxon>Dikarya</taxon>
        <taxon>Ascomycota</taxon>
        <taxon>Pezizomycotina</taxon>
        <taxon>Leotiomycetes</taxon>
        <taxon>Helotiales</taxon>
        <taxon>Lachnaceae</taxon>
        <taxon>Lachnellula</taxon>
    </lineage>
</organism>
<evidence type="ECO:0000259" key="1">
    <source>
        <dbReference type="Pfam" id="PF00561"/>
    </source>
</evidence>
<dbReference type="InterPro" id="IPR000073">
    <property type="entry name" value="AB_hydrolase_1"/>
</dbReference>
<dbReference type="Proteomes" id="UP000469558">
    <property type="component" value="Unassembled WGS sequence"/>
</dbReference>
<evidence type="ECO:0000313" key="3">
    <source>
        <dbReference type="Proteomes" id="UP000469558"/>
    </source>
</evidence>
<dbReference type="PANTHER" id="PTHR43433">
    <property type="entry name" value="HYDROLASE, ALPHA/BETA FOLD FAMILY PROTEIN"/>
    <property type="match status" value="1"/>
</dbReference>
<dbReference type="GO" id="GO:0046503">
    <property type="term" value="P:glycerolipid catabolic process"/>
    <property type="evidence" value="ECO:0007669"/>
    <property type="project" value="TreeGrafter"/>
</dbReference>
<dbReference type="AlphaFoldDB" id="A0A8T9CGU5"/>
<sequence length="278" mass="30647">MPFNPTYATVENEDCNLHYWYQGTGPLILFIPGGNGHGRQYNGMISMFSDIYTCATFDRRQMSASKVKVNKPLSHTQQARDVKAVIEAVGFDKAIVFGSSLGGIIAFQFAIDFPDMIDHIISHEAPTHNLLPEASDLYDFFLGVIELSKTSIPEAAAEFDKIFVGFGQDGVPDVASPEPENPINFWENEVLPASLYTPDLRRLVEHGTSVGLMAGKRSRDATFARTTIEQENILGCLRMIVPGHHQGFEAETEAFGPAFTEMIEILNSRRSAAATALK</sequence>
<dbReference type="EMBL" id="QGMK01000250">
    <property type="protein sequence ID" value="TVY82974.1"/>
    <property type="molecule type" value="Genomic_DNA"/>
</dbReference>
<evidence type="ECO:0000313" key="2">
    <source>
        <dbReference type="EMBL" id="TVY82974.1"/>
    </source>
</evidence>
<dbReference type="InterPro" id="IPR029058">
    <property type="entry name" value="AB_hydrolase_fold"/>
</dbReference>
<accession>A0A8T9CGU5</accession>
<name>A0A8T9CGU5_9HELO</name>
<keyword evidence="2" id="KW-0378">Hydrolase</keyword>
<dbReference type="GO" id="GO:0004806">
    <property type="term" value="F:triacylglycerol lipase activity"/>
    <property type="evidence" value="ECO:0007669"/>
    <property type="project" value="TreeGrafter"/>
</dbReference>
<protein>
    <submittedName>
        <fullName evidence="2">Putative hydrolase</fullName>
    </submittedName>
</protein>
<dbReference type="InterPro" id="IPR050471">
    <property type="entry name" value="AB_hydrolase"/>
</dbReference>
<keyword evidence="3" id="KW-1185">Reference proteome</keyword>
<dbReference type="PANTHER" id="PTHR43433:SF5">
    <property type="entry name" value="AB HYDROLASE-1 DOMAIN-CONTAINING PROTEIN"/>
    <property type="match status" value="1"/>
</dbReference>
<comment type="caution">
    <text evidence="2">The sequence shown here is derived from an EMBL/GenBank/DDBJ whole genome shotgun (WGS) entry which is preliminary data.</text>
</comment>
<dbReference type="Gene3D" id="3.40.50.1820">
    <property type="entry name" value="alpha/beta hydrolase"/>
    <property type="match status" value="1"/>
</dbReference>
<reference evidence="2 3" key="1">
    <citation type="submission" date="2018-05" db="EMBL/GenBank/DDBJ databases">
        <title>Genome sequencing and assembly of the regulated plant pathogen Lachnellula willkommii and related sister species for the development of diagnostic species identification markers.</title>
        <authorList>
            <person name="Giroux E."/>
            <person name="Bilodeau G."/>
        </authorList>
    </citation>
    <scope>NUCLEOTIDE SEQUENCE [LARGE SCALE GENOMIC DNA]</scope>
    <source>
        <strain evidence="2 3">CBS 268.59</strain>
    </source>
</reference>
<dbReference type="OrthoDB" id="408373at2759"/>
<gene>
    <name evidence="2" type="ORF">LSUE1_G007462</name>
</gene>
<dbReference type="Pfam" id="PF00561">
    <property type="entry name" value="Abhydrolase_1"/>
    <property type="match status" value="1"/>
</dbReference>